<dbReference type="SUPFAM" id="SSF55681">
    <property type="entry name" value="Class II aaRS and biotin synthetases"/>
    <property type="match status" value="1"/>
</dbReference>
<keyword evidence="4 12" id="KW-0963">Cytoplasm</keyword>
<feature type="domain" description="Aminoacyl-transfer RNA synthetases class-II family profile" evidence="16">
    <location>
        <begin position="170"/>
        <end position="421"/>
    </location>
</feature>
<comment type="pathway">
    <text evidence="2 12">Aminoacyl-tRNA biosynthesis; selenocysteinyl-tRNA(Sec) biosynthesis; L-seryl-tRNA(Sec) from L-serine and tRNA(Sec): step 1/1.</text>
</comment>
<dbReference type="CDD" id="cd00770">
    <property type="entry name" value="SerRS_core"/>
    <property type="match status" value="1"/>
</dbReference>
<dbReference type="NCBIfam" id="TIGR00414">
    <property type="entry name" value="serS"/>
    <property type="match status" value="1"/>
</dbReference>
<protein>
    <recommendedName>
        <fullName evidence="12">Serine--tRNA ligase</fullName>
        <ecNumber evidence="12">6.1.1.11</ecNumber>
    </recommendedName>
    <alternativeName>
        <fullName evidence="12">Seryl-tRNA synthetase</fullName>
        <shortName evidence="12">SerRS</shortName>
    </alternativeName>
    <alternativeName>
        <fullName evidence="12">Seryl-tRNA(Ser/Sec) synthetase</fullName>
    </alternativeName>
</protein>
<comment type="catalytic activity">
    <reaction evidence="11 12">
        <text>tRNA(Ser) + L-serine + ATP = L-seryl-tRNA(Ser) + AMP + diphosphate + H(+)</text>
        <dbReference type="Rhea" id="RHEA:12292"/>
        <dbReference type="Rhea" id="RHEA-COMP:9669"/>
        <dbReference type="Rhea" id="RHEA-COMP:9703"/>
        <dbReference type="ChEBI" id="CHEBI:15378"/>
        <dbReference type="ChEBI" id="CHEBI:30616"/>
        <dbReference type="ChEBI" id="CHEBI:33019"/>
        <dbReference type="ChEBI" id="CHEBI:33384"/>
        <dbReference type="ChEBI" id="CHEBI:78442"/>
        <dbReference type="ChEBI" id="CHEBI:78533"/>
        <dbReference type="ChEBI" id="CHEBI:456215"/>
        <dbReference type="EC" id="6.1.1.11"/>
    </reaction>
</comment>
<dbReference type="PROSITE" id="PS50862">
    <property type="entry name" value="AA_TRNA_LIGASE_II"/>
    <property type="match status" value="1"/>
</dbReference>
<comment type="function">
    <text evidence="12">Catalyzes the attachment of serine to tRNA(Ser). Is also able to aminoacylate tRNA(Sec) with serine, to form the misacylated tRNA L-seryl-tRNA(Sec), which will be further converted into selenocysteinyl-tRNA(Sec).</text>
</comment>
<dbReference type="GO" id="GO:0016260">
    <property type="term" value="P:selenocysteine biosynthetic process"/>
    <property type="evidence" value="ECO:0007669"/>
    <property type="project" value="UniProtKB-UniRule"/>
</dbReference>
<dbReference type="Gene3D" id="1.10.287.40">
    <property type="entry name" value="Serine-tRNA synthetase, tRNA binding domain"/>
    <property type="match status" value="1"/>
</dbReference>
<comment type="domain">
    <text evidence="12">Consists of two distinct domains, a catalytic core and a N-terminal extension that is involved in tRNA binding.</text>
</comment>
<comment type="similarity">
    <text evidence="3 12">Belongs to the class-II aminoacyl-tRNA synthetase family. Type-1 seryl-tRNA synthetase subfamily.</text>
</comment>
<evidence type="ECO:0000256" key="6">
    <source>
        <dbReference type="ARBA" id="ARBA00022741"/>
    </source>
</evidence>
<evidence type="ECO:0000256" key="1">
    <source>
        <dbReference type="ARBA" id="ARBA00004496"/>
    </source>
</evidence>
<feature type="binding site" evidence="12 13">
    <location>
        <position position="297"/>
    </location>
    <ligand>
        <name>L-serine</name>
        <dbReference type="ChEBI" id="CHEBI:33384"/>
    </ligand>
</feature>
<dbReference type="GO" id="GO:0004828">
    <property type="term" value="F:serine-tRNA ligase activity"/>
    <property type="evidence" value="ECO:0007669"/>
    <property type="project" value="UniProtKB-UniRule"/>
</dbReference>
<dbReference type="Gene3D" id="3.30.930.10">
    <property type="entry name" value="Bira Bifunctional Protein, Domain 2"/>
    <property type="match status" value="1"/>
</dbReference>
<keyword evidence="9 12" id="KW-0030">Aminoacyl-tRNA synthetase</keyword>
<evidence type="ECO:0000256" key="3">
    <source>
        <dbReference type="ARBA" id="ARBA00010728"/>
    </source>
</evidence>
<evidence type="ECO:0000256" key="2">
    <source>
        <dbReference type="ARBA" id="ARBA00005045"/>
    </source>
</evidence>
<dbReference type="SUPFAM" id="SSF46589">
    <property type="entry name" value="tRNA-binding arm"/>
    <property type="match status" value="1"/>
</dbReference>
<dbReference type="InterPro" id="IPR002314">
    <property type="entry name" value="aa-tRNA-synt_IIb"/>
</dbReference>
<sequence>MLDIQLLRKDIDAVAARLNDRGYELDVAGFAALEAERKAIQTRTEELQARRNSLSKQIGMLKGKGEDASAVMAEVSGIGDELKASAAQLDVVQTRLQDLLLSMPNVPHESVPAGKDETQNVEVRREGTPRAFDFPVKDHVDLGAGLGLDFDVAAKLSGSRFAVLKGPVARLHRALAQFMLDTHTQEHGYTETYVPYIVNAASMRGTGQLPKFEEDLFRVPRKMGQAAEGEAGEHVENFYLIPTAEVPLTNLVRDEIVSGDALPMKFAAHSPCFRSEAGSYGKDTRGMIRQHQFDKVEMVQIVHPDTSFEALDTMTHHAENILRKLELPFRTVVLCTGDMGFGSTKTYDIEVWIPAQNTYREISSCSNMGDFQARRMQARFRNAQGKPELLHTLNGSGLAVGRTLVAVLENYQNADGSVTVPAALRPYLGGQDVLKPAA</sequence>
<feature type="binding site" evidence="13">
    <location>
        <position position="274"/>
    </location>
    <ligand>
        <name>L-serine</name>
        <dbReference type="ChEBI" id="CHEBI:33384"/>
    </ligand>
</feature>
<keyword evidence="6 12" id="KW-0547">Nucleotide-binding</keyword>
<keyword evidence="8 12" id="KW-0648">Protein biosynthesis</keyword>
<dbReference type="InterPro" id="IPR010978">
    <property type="entry name" value="tRNA-bd_arm"/>
</dbReference>
<comment type="subunit">
    <text evidence="12">Homodimer. The tRNA molecule binds across the dimer.</text>
</comment>
<dbReference type="PANTHER" id="PTHR43697:SF1">
    <property type="entry name" value="SERINE--TRNA LIGASE"/>
    <property type="match status" value="1"/>
</dbReference>
<comment type="subcellular location">
    <subcellularLocation>
        <location evidence="1 12">Cytoplasm</location>
    </subcellularLocation>
</comment>
<dbReference type="GO" id="GO:0006434">
    <property type="term" value="P:seryl-tRNA aminoacylation"/>
    <property type="evidence" value="ECO:0007669"/>
    <property type="project" value="UniProtKB-UniRule"/>
</dbReference>
<feature type="coiled-coil region" evidence="15">
    <location>
        <begin position="30"/>
        <end position="57"/>
    </location>
</feature>
<dbReference type="HAMAP" id="MF_00176">
    <property type="entry name" value="Ser_tRNA_synth_type1"/>
    <property type="match status" value="1"/>
</dbReference>
<evidence type="ECO:0000256" key="9">
    <source>
        <dbReference type="ARBA" id="ARBA00023146"/>
    </source>
</evidence>
<accession>A0AAW5ZLT3</accession>
<organism evidence="17 18">
    <name type="scientific">Ralstonia solanacearum</name>
    <name type="common">Pseudomonas solanacearum</name>
    <dbReference type="NCBI Taxonomy" id="305"/>
    <lineage>
        <taxon>Bacteria</taxon>
        <taxon>Pseudomonadati</taxon>
        <taxon>Pseudomonadota</taxon>
        <taxon>Betaproteobacteria</taxon>
        <taxon>Burkholderiales</taxon>
        <taxon>Burkholderiaceae</taxon>
        <taxon>Ralstonia</taxon>
        <taxon>Ralstonia solanacearum species complex</taxon>
    </lineage>
</organism>
<evidence type="ECO:0000256" key="11">
    <source>
        <dbReference type="ARBA" id="ARBA00048823"/>
    </source>
</evidence>
<name>A0AAW5ZLT3_RALSL</name>
<keyword evidence="5 12" id="KW-0436">Ligase</keyword>
<dbReference type="PRINTS" id="PR00981">
    <property type="entry name" value="TRNASYNTHSER"/>
</dbReference>
<evidence type="ECO:0000313" key="18">
    <source>
        <dbReference type="Proteomes" id="UP001144050"/>
    </source>
</evidence>
<dbReference type="InterPro" id="IPR006195">
    <property type="entry name" value="aa-tRNA-synth_II"/>
</dbReference>
<dbReference type="EMBL" id="JAIVFG010000009">
    <property type="protein sequence ID" value="MDB0570662.1"/>
    <property type="molecule type" value="Genomic_DNA"/>
</dbReference>
<dbReference type="InterPro" id="IPR015866">
    <property type="entry name" value="Ser-tRNA-synth_1_N"/>
</dbReference>
<dbReference type="RefSeq" id="WP_042589515.1">
    <property type="nucleotide sequence ID" value="NZ_CDLW01000001.1"/>
</dbReference>
<evidence type="ECO:0000256" key="13">
    <source>
        <dbReference type="PIRSR" id="PIRSR001529-1"/>
    </source>
</evidence>
<evidence type="ECO:0000256" key="14">
    <source>
        <dbReference type="PIRSR" id="PIRSR001529-2"/>
    </source>
</evidence>
<dbReference type="InterPro" id="IPR042103">
    <property type="entry name" value="SerRS_1_N_sf"/>
</dbReference>
<dbReference type="PIRSF" id="PIRSF001529">
    <property type="entry name" value="Ser-tRNA-synth_IIa"/>
    <property type="match status" value="1"/>
</dbReference>
<feature type="binding site" evidence="12 14">
    <location>
        <begin position="274"/>
        <end position="276"/>
    </location>
    <ligand>
        <name>ATP</name>
        <dbReference type="ChEBI" id="CHEBI:30616"/>
    </ligand>
</feature>
<dbReference type="Pfam" id="PF00587">
    <property type="entry name" value="tRNA-synt_2b"/>
    <property type="match status" value="1"/>
</dbReference>
<dbReference type="InterPro" id="IPR033729">
    <property type="entry name" value="SerRS_core"/>
</dbReference>
<feature type="binding site" evidence="12">
    <location>
        <position position="396"/>
    </location>
    <ligand>
        <name>L-serine</name>
        <dbReference type="ChEBI" id="CHEBI:33384"/>
    </ligand>
</feature>
<evidence type="ECO:0000256" key="5">
    <source>
        <dbReference type="ARBA" id="ARBA00022598"/>
    </source>
</evidence>
<keyword evidence="15" id="KW-0175">Coiled coil</keyword>
<evidence type="ECO:0000256" key="12">
    <source>
        <dbReference type="HAMAP-Rule" id="MF_00176"/>
    </source>
</evidence>
<feature type="binding site" evidence="13">
    <location>
        <position position="243"/>
    </location>
    <ligand>
        <name>L-serine</name>
        <dbReference type="ChEBI" id="CHEBI:33384"/>
    </ligand>
</feature>
<comment type="caution">
    <text evidence="17">The sequence shown here is derived from an EMBL/GenBank/DDBJ whole genome shotgun (WGS) entry which is preliminary data.</text>
</comment>
<evidence type="ECO:0000256" key="15">
    <source>
        <dbReference type="SAM" id="Coils"/>
    </source>
</evidence>
<evidence type="ECO:0000259" key="16">
    <source>
        <dbReference type="PROSITE" id="PS50862"/>
    </source>
</evidence>
<feature type="binding site" evidence="12">
    <location>
        <begin position="243"/>
        <end position="245"/>
    </location>
    <ligand>
        <name>L-serine</name>
        <dbReference type="ChEBI" id="CHEBI:33384"/>
    </ligand>
</feature>
<dbReference type="EC" id="6.1.1.11" evidence="12"/>
<feature type="binding site" evidence="13">
    <location>
        <position position="394"/>
    </location>
    <ligand>
        <name>L-serine</name>
        <dbReference type="ChEBI" id="CHEBI:33384"/>
    </ligand>
</feature>
<evidence type="ECO:0000256" key="8">
    <source>
        <dbReference type="ARBA" id="ARBA00022917"/>
    </source>
</evidence>
<dbReference type="GO" id="GO:0005737">
    <property type="term" value="C:cytoplasm"/>
    <property type="evidence" value="ECO:0007669"/>
    <property type="project" value="UniProtKB-SubCell"/>
</dbReference>
<gene>
    <name evidence="12 17" type="primary">serS</name>
    <name evidence="17" type="ORF">LBW59_07715</name>
</gene>
<feature type="binding site" evidence="12 14">
    <location>
        <begin position="361"/>
        <end position="364"/>
    </location>
    <ligand>
        <name>ATP</name>
        <dbReference type="ChEBI" id="CHEBI:30616"/>
    </ligand>
</feature>
<dbReference type="InterPro" id="IPR002317">
    <property type="entry name" value="Ser-tRNA-ligase_type_1"/>
</dbReference>
<comment type="catalytic activity">
    <reaction evidence="10 12">
        <text>tRNA(Sec) + L-serine + ATP = L-seryl-tRNA(Sec) + AMP + diphosphate + H(+)</text>
        <dbReference type="Rhea" id="RHEA:42580"/>
        <dbReference type="Rhea" id="RHEA-COMP:9742"/>
        <dbReference type="Rhea" id="RHEA-COMP:10128"/>
        <dbReference type="ChEBI" id="CHEBI:15378"/>
        <dbReference type="ChEBI" id="CHEBI:30616"/>
        <dbReference type="ChEBI" id="CHEBI:33019"/>
        <dbReference type="ChEBI" id="CHEBI:33384"/>
        <dbReference type="ChEBI" id="CHEBI:78442"/>
        <dbReference type="ChEBI" id="CHEBI:78533"/>
        <dbReference type="ChEBI" id="CHEBI:456215"/>
        <dbReference type="EC" id="6.1.1.11"/>
    </reaction>
</comment>
<evidence type="ECO:0000256" key="10">
    <source>
        <dbReference type="ARBA" id="ARBA00047929"/>
    </source>
</evidence>
<evidence type="ECO:0000256" key="4">
    <source>
        <dbReference type="ARBA" id="ARBA00022490"/>
    </source>
</evidence>
<dbReference type="InterPro" id="IPR045864">
    <property type="entry name" value="aa-tRNA-synth_II/BPL/LPL"/>
</dbReference>
<dbReference type="PANTHER" id="PTHR43697">
    <property type="entry name" value="SERYL-TRNA SYNTHETASE"/>
    <property type="match status" value="1"/>
</dbReference>
<dbReference type="Pfam" id="PF02403">
    <property type="entry name" value="Seryl_tRNA_N"/>
    <property type="match status" value="1"/>
</dbReference>
<dbReference type="GO" id="GO:0005524">
    <property type="term" value="F:ATP binding"/>
    <property type="evidence" value="ECO:0007669"/>
    <property type="project" value="UniProtKB-UniRule"/>
</dbReference>
<dbReference type="AlphaFoldDB" id="A0AAW5ZLT3"/>
<keyword evidence="7 12" id="KW-0067">ATP-binding</keyword>
<evidence type="ECO:0000313" key="17">
    <source>
        <dbReference type="EMBL" id="MDB0570662.1"/>
    </source>
</evidence>
<proteinExistence type="inferred from homology"/>
<evidence type="ECO:0000256" key="7">
    <source>
        <dbReference type="ARBA" id="ARBA00022840"/>
    </source>
</evidence>
<dbReference type="Proteomes" id="UP001144050">
    <property type="component" value="Unassembled WGS sequence"/>
</dbReference>
<comment type="caution">
    <text evidence="12">Lacks conserved residue(s) required for the propagation of feature annotation.</text>
</comment>
<reference evidence="17" key="1">
    <citation type="submission" date="2021-09" db="EMBL/GenBank/DDBJ databases">
        <title>Genomic analysis of Ralstonia spp.</title>
        <authorList>
            <person name="Aburjaile F."/>
            <person name="Ariute J.C."/>
            <person name="Pais A.K.L."/>
            <person name="Albuquerque G.M.R."/>
            <person name="Silva A.M.F."/>
            <person name="Brenig B."/>
            <person name="Azevedo V."/>
            <person name="Matiuzzi M."/>
            <person name="Ramos R."/>
            <person name="Goes-Neto A."/>
            <person name="Soares S."/>
            <person name="Iseppon A.M.B."/>
            <person name="Souza E."/>
            <person name="Gama M."/>
        </authorList>
    </citation>
    <scope>NUCLEOTIDE SEQUENCE</scope>
    <source>
        <strain evidence="17">CCRMRs91</strain>
    </source>
</reference>